<organism evidence="1 2">
    <name type="scientific">Nocardia cyriacigeorgica</name>
    <dbReference type="NCBI Taxonomy" id="135487"/>
    <lineage>
        <taxon>Bacteria</taxon>
        <taxon>Bacillati</taxon>
        <taxon>Actinomycetota</taxon>
        <taxon>Actinomycetes</taxon>
        <taxon>Mycobacteriales</taxon>
        <taxon>Nocardiaceae</taxon>
        <taxon>Nocardia</taxon>
    </lineage>
</organism>
<reference evidence="1 2" key="1">
    <citation type="submission" date="2020-01" db="EMBL/GenBank/DDBJ databases">
        <title>Genetics and antimicrobial susceptibilities of Nocardia species isolated from the soil; a comparison with species isolated from humans.</title>
        <authorList>
            <person name="Carrasco G."/>
            <person name="Monzon S."/>
            <person name="Sansegundo M."/>
            <person name="Garcia E."/>
            <person name="Garrido N."/>
            <person name="Medina M.J."/>
            <person name="Villalon P."/>
            <person name="Ramirez-Arocha A.C."/>
            <person name="Jimenez P."/>
            <person name="Cuesta I."/>
            <person name="Valdezate S."/>
        </authorList>
    </citation>
    <scope>NUCLEOTIDE SEQUENCE [LARGE SCALE GENOMIC DNA]</scope>
    <source>
        <strain evidence="1 2">CNM20110626</strain>
    </source>
</reference>
<protein>
    <submittedName>
        <fullName evidence="1">Uncharacterized protein</fullName>
    </submittedName>
</protein>
<sequence length="61" mass="6706">MSAFLIRALDAAAAIITISDEDEPAVDLFQIADRQKVCSCEVAKALRMEADRLERECASHP</sequence>
<accession>A0A6P1CMK0</accession>
<proteinExistence type="predicted"/>
<evidence type="ECO:0000313" key="2">
    <source>
        <dbReference type="Proteomes" id="UP000471166"/>
    </source>
</evidence>
<dbReference type="AlphaFoldDB" id="A0A6P1CMK0"/>
<gene>
    <name evidence="1" type="ORF">GV791_14680</name>
</gene>
<name>A0A6P1CMK0_9NOCA</name>
<dbReference type="RefSeq" id="WP_163845152.1">
    <property type="nucleotide sequence ID" value="NZ_JAAGVB010000020.1"/>
</dbReference>
<dbReference type="EMBL" id="JAAGVB010000020">
    <property type="protein sequence ID" value="NEW33801.1"/>
    <property type="molecule type" value="Genomic_DNA"/>
</dbReference>
<comment type="caution">
    <text evidence="1">The sequence shown here is derived from an EMBL/GenBank/DDBJ whole genome shotgun (WGS) entry which is preliminary data.</text>
</comment>
<evidence type="ECO:0000313" key="1">
    <source>
        <dbReference type="EMBL" id="NEW33801.1"/>
    </source>
</evidence>
<dbReference type="Proteomes" id="UP000471166">
    <property type="component" value="Unassembled WGS sequence"/>
</dbReference>